<dbReference type="Pfam" id="PF01569">
    <property type="entry name" value="PAP2"/>
    <property type="match status" value="1"/>
</dbReference>
<evidence type="ECO:0000256" key="6">
    <source>
        <dbReference type="ARBA" id="ARBA00023136"/>
    </source>
</evidence>
<keyword evidence="6 7" id="KW-0472">Membrane</keyword>
<feature type="transmembrane region" description="Helical" evidence="7">
    <location>
        <begin position="175"/>
        <end position="196"/>
    </location>
</feature>
<dbReference type="RefSeq" id="WP_228041368.1">
    <property type="nucleotide sequence ID" value="NZ_JADEWU010000002.1"/>
</dbReference>
<feature type="domain" description="Phosphatidic acid phosphatase type 2/haloperoxidase" evidence="8">
    <location>
        <begin position="107"/>
        <end position="217"/>
    </location>
</feature>
<evidence type="ECO:0000256" key="7">
    <source>
        <dbReference type="SAM" id="Phobius"/>
    </source>
</evidence>
<proteinExistence type="predicted"/>
<dbReference type="CDD" id="cd03392">
    <property type="entry name" value="PAP2_like_2"/>
    <property type="match status" value="1"/>
</dbReference>
<feature type="transmembrane region" description="Helical" evidence="7">
    <location>
        <begin position="202"/>
        <end position="222"/>
    </location>
</feature>
<dbReference type="InterPro" id="IPR000326">
    <property type="entry name" value="PAP2/HPO"/>
</dbReference>
<dbReference type="SUPFAM" id="SSF48317">
    <property type="entry name" value="Acid phosphatase/Vanadium-dependent haloperoxidase"/>
    <property type="match status" value="1"/>
</dbReference>
<comment type="caution">
    <text evidence="9">The sequence shown here is derived from an EMBL/GenBank/DDBJ whole genome shotgun (WGS) entry which is preliminary data.</text>
</comment>
<evidence type="ECO:0000256" key="5">
    <source>
        <dbReference type="ARBA" id="ARBA00022989"/>
    </source>
</evidence>
<accession>A0ABR9U665</accession>
<dbReference type="EMBL" id="JADEWU010000002">
    <property type="protein sequence ID" value="MBE9141953.1"/>
    <property type="molecule type" value="Genomic_DNA"/>
</dbReference>
<evidence type="ECO:0000259" key="8">
    <source>
        <dbReference type="SMART" id="SM00014"/>
    </source>
</evidence>
<feature type="transmembrane region" description="Helical" evidence="7">
    <location>
        <begin position="21"/>
        <end position="44"/>
    </location>
</feature>
<comment type="subcellular location">
    <subcellularLocation>
        <location evidence="1">Cell membrane</location>
        <topology evidence="1">Multi-pass membrane protein</topology>
    </subcellularLocation>
</comment>
<dbReference type="Gene3D" id="1.20.144.10">
    <property type="entry name" value="Phosphatidic acid phosphatase type 2/haloperoxidase"/>
    <property type="match status" value="1"/>
</dbReference>
<gene>
    <name evidence="9" type="ORF">IQ236_01780</name>
</gene>
<dbReference type="PANTHER" id="PTHR14969">
    <property type="entry name" value="SPHINGOSINE-1-PHOSPHATE PHOSPHOHYDROLASE"/>
    <property type="match status" value="1"/>
</dbReference>
<evidence type="ECO:0000313" key="10">
    <source>
        <dbReference type="Proteomes" id="UP000640725"/>
    </source>
</evidence>
<dbReference type="PANTHER" id="PTHR14969:SF62">
    <property type="entry name" value="DECAPRENYLPHOSPHORYL-5-PHOSPHORIBOSE PHOSPHATASE RV3807C-RELATED"/>
    <property type="match status" value="1"/>
</dbReference>
<feature type="transmembrane region" description="Helical" evidence="7">
    <location>
        <begin position="148"/>
        <end position="168"/>
    </location>
</feature>
<keyword evidence="2" id="KW-1003">Cell membrane</keyword>
<evidence type="ECO:0000313" key="9">
    <source>
        <dbReference type="EMBL" id="MBE9141953.1"/>
    </source>
</evidence>
<dbReference type="SMART" id="SM00014">
    <property type="entry name" value="acidPPc"/>
    <property type="match status" value="1"/>
</dbReference>
<protein>
    <submittedName>
        <fullName evidence="9">Phosphatase PAP2 family protein</fullName>
    </submittedName>
</protein>
<reference evidence="9 10" key="1">
    <citation type="submission" date="2020-10" db="EMBL/GenBank/DDBJ databases">
        <authorList>
            <person name="Castelo-Branco R."/>
            <person name="Eusebio N."/>
            <person name="Adriana R."/>
            <person name="Vieira A."/>
            <person name="Brugerolle De Fraissinette N."/>
            <person name="Rezende De Castro R."/>
            <person name="Schneider M.P."/>
            <person name="Vasconcelos V."/>
            <person name="Leao P.N."/>
        </authorList>
    </citation>
    <scope>NUCLEOTIDE SEQUENCE [LARGE SCALE GENOMIC DNA]</scope>
    <source>
        <strain evidence="9 10">LEGE 06226</strain>
    </source>
</reference>
<evidence type="ECO:0000256" key="2">
    <source>
        <dbReference type="ARBA" id="ARBA00022475"/>
    </source>
</evidence>
<feature type="transmembrane region" description="Helical" evidence="7">
    <location>
        <begin position="74"/>
        <end position="100"/>
    </location>
</feature>
<keyword evidence="5 7" id="KW-1133">Transmembrane helix</keyword>
<organism evidence="9 10">
    <name type="scientific">Planktothrix mougeotii LEGE 06226</name>
    <dbReference type="NCBI Taxonomy" id="1828728"/>
    <lineage>
        <taxon>Bacteria</taxon>
        <taxon>Bacillati</taxon>
        <taxon>Cyanobacteriota</taxon>
        <taxon>Cyanophyceae</taxon>
        <taxon>Oscillatoriophycideae</taxon>
        <taxon>Oscillatoriales</taxon>
        <taxon>Microcoleaceae</taxon>
        <taxon>Planktothrix</taxon>
    </lineage>
</organism>
<evidence type="ECO:0000256" key="3">
    <source>
        <dbReference type="ARBA" id="ARBA00022692"/>
    </source>
</evidence>
<evidence type="ECO:0000256" key="4">
    <source>
        <dbReference type="ARBA" id="ARBA00022801"/>
    </source>
</evidence>
<evidence type="ECO:0000256" key="1">
    <source>
        <dbReference type="ARBA" id="ARBA00004651"/>
    </source>
</evidence>
<dbReference type="Proteomes" id="UP000640725">
    <property type="component" value="Unassembled WGS sequence"/>
</dbReference>
<name>A0ABR9U665_9CYAN</name>
<keyword evidence="10" id="KW-1185">Reference proteome</keyword>
<keyword evidence="4" id="KW-0378">Hydrolase</keyword>
<keyword evidence="3 7" id="KW-0812">Transmembrane</keyword>
<feature type="transmembrane region" description="Helical" evidence="7">
    <location>
        <begin position="107"/>
        <end position="128"/>
    </location>
</feature>
<dbReference type="InterPro" id="IPR036938">
    <property type="entry name" value="PAP2/HPO_sf"/>
</dbReference>
<sequence length="239" mass="27061">MSDFNPHKPSLRNWSSVQNWFILHWRFLVLGISLPLLLFGILALKVGESSSGLPWDLSILFALHAMEQPQLESWAIILTFTCTSLGIVFLAAPVILILGYQKQWRSLLYLILTLSGSGILSQSAKVFFHRMRPHLWQSSYPFPSTFSFPSGHALLSMTFVTVFILLTWRTKWRGLVIGLGGLFVLAIAWTRLYLGVHFPSDILAGWFLAITWSILSSLLLNIHQFNRIVDTQSSTVLES</sequence>